<dbReference type="Gramene" id="TraesJUL3A03G01428840.1">
    <property type="protein sequence ID" value="TraesJUL3A03G01428840.1"/>
    <property type="gene ID" value="TraesJUL3A03G01428840"/>
</dbReference>
<reference evidence="1" key="2">
    <citation type="submission" date="2018-10" db="UniProtKB">
        <authorList>
            <consortium name="EnsemblPlants"/>
        </authorList>
    </citation>
    <scope>IDENTIFICATION</scope>
</reference>
<dbReference type="AlphaFoldDB" id="A0A3B6EG62"/>
<dbReference type="Gramene" id="TraesSYM3A03G01438610.1">
    <property type="protein sequence ID" value="TraesSYM3A03G01438610.1"/>
    <property type="gene ID" value="TraesSYM3A03G01438610"/>
</dbReference>
<dbReference type="Gramene" id="TraesARI3A03G01437400.1">
    <property type="protein sequence ID" value="TraesARI3A03G01437400.1"/>
    <property type="gene ID" value="TraesARI3A03G01437400"/>
</dbReference>
<reference evidence="1" key="1">
    <citation type="submission" date="2018-08" db="EMBL/GenBank/DDBJ databases">
        <authorList>
            <person name="Rossello M."/>
        </authorList>
    </citation>
    <scope>NUCLEOTIDE SEQUENCE [LARGE SCALE GENOMIC DNA]</scope>
    <source>
        <strain evidence="1">cv. Chinese Spring</strain>
    </source>
</reference>
<sequence>MYLCPTAGWLLDSFHLPIEEMRRIGHVAAIALPLPEKLSVFCLNAGNICPWCWSSEGRAGGMVELLFQADAKDMRGKKHDGVHYASLQDFAVKPTSFSFYGPSSSTIYKCHIYLSQAIFVKDHDM</sequence>
<dbReference type="Gramene" id="TraesNOR3A03G01437230.1">
    <property type="protein sequence ID" value="TraesNOR3A03G01437230.1"/>
    <property type="gene ID" value="TraesNOR3A03G01437230"/>
</dbReference>
<dbReference type="OMA" id="PIKEMRR"/>
<dbReference type="Gramene" id="TraesSTA3A03G01408100.1">
    <property type="protein sequence ID" value="TraesSTA3A03G01408100.1"/>
    <property type="gene ID" value="TraesSTA3A03G01408100"/>
</dbReference>
<evidence type="ECO:0000313" key="2">
    <source>
        <dbReference type="Proteomes" id="UP000019116"/>
    </source>
</evidence>
<dbReference type="Gramene" id="TraesLDM3A03G01417270.1">
    <property type="protein sequence ID" value="TraesLDM3A03G01417270.1"/>
    <property type="gene ID" value="TraesLDM3A03G01417270"/>
</dbReference>
<accession>A0A3B6EG62</accession>
<dbReference type="Gramene" id="TraesCS3A03G0586000.1">
    <property type="protein sequence ID" value="TraesCS3A03G0586000.1.CDS"/>
    <property type="gene ID" value="TraesCS3A03G0586000"/>
</dbReference>
<dbReference type="Gramene" id="TraesJAG3A03G01425690.1">
    <property type="protein sequence ID" value="TraesJAG3A03G01425690.1"/>
    <property type="gene ID" value="TraesJAG3A03G01425690"/>
</dbReference>
<dbReference type="Gramene" id="TraesMAC3A03G01414320.1">
    <property type="protein sequence ID" value="TraesMAC3A03G01414320.1"/>
    <property type="gene ID" value="TraesMAC3A03G01414320"/>
</dbReference>
<dbReference type="Gramene" id="TraesWEE_scaffold_023998_01G000200.1">
    <property type="protein sequence ID" value="TraesWEE_scaffold_023998_01G000200.1"/>
    <property type="gene ID" value="TraesWEE_scaffold_023998_01G000200"/>
</dbReference>
<dbReference type="Gramene" id="TraesCLE_scaffold_002030_01G000200.1">
    <property type="protein sequence ID" value="TraesCLE_scaffold_002030_01G000200.1"/>
    <property type="gene ID" value="TraesCLE_scaffold_002030_01G000200"/>
</dbReference>
<dbReference type="Proteomes" id="UP000019116">
    <property type="component" value="Chromosome 3A"/>
</dbReference>
<dbReference type="Gramene" id="TraesCS3A02G229200.1">
    <property type="protein sequence ID" value="TraesCS3A02G229200.1"/>
    <property type="gene ID" value="TraesCS3A02G229200"/>
</dbReference>
<proteinExistence type="predicted"/>
<name>A0A3B6EG62_WHEAT</name>
<organism evidence="1">
    <name type="scientific">Triticum aestivum</name>
    <name type="common">Wheat</name>
    <dbReference type="NCBI Taxonomy" id="4565"/>
    <lineage>
        <taxon>Eukaryota</taxon>
        <taxon>Viridiplantae</taxon>
        <taxon>Streptophyta</taxon>
        <taxon>Embryophyta</taxon>
        <taxon>Tracheophyta</taxon>
        <taxon>Spermatophyta</taxon>
        <taxon>Magnoliopsida</taxon>
        <taxon>Liliopsida</taxon>
        <taxon>Poales</taxon>
        <taxon>Poaceae</taxon>
        <taxon>BOP clade</taxon>
        <taxon>Pooideae</taxon>
        <taxon>Triticodae</taxon>
        <taxon>Triticeae</taxon>
        <taxon>Triticinae</taxon>
        <taxon>Triticum</taxon>
    </lineage>
</organism>
<dbReference type="Gramene" id="TraesROB_scaffold_007778_01G000100.1">
    <property type="protein sequence ID" value="TraesROB_scaffold_007778_01G000100.1"/>
    <property type="gene ID" value="TraesROB_scaffold_007778_01G000100"/>
</dbReference>
<keyword evidence="2" id="KW-1185">Reference proteome</keyword>
<protein>
    <submittedName>
        <fullName evidence="1">Uncharacterized protein</fullName>
    </submittedName>
</protein>
<evidence type="ECO:0000313" key="1">
    <source>
        <dbReference type="EnsemblPlants" id="TraesCS3A02G229200.1"/>
    </source>
</evidence>
<dbReference type="Gramene" id="TraesRN3A0100599400.1">
    <property type="protein sequence ID" value="TraesRN3A0100599400.1"/>
    <property type="gene ID" value="TraesRN3A0100599400"/>
</dbReference>
<dbReference type="Gramene" id="TraesCAD_scaffold_004980_01G000100.1">
    <property type="protein sequence ID" value="TraesCAD_scaffold_004980_01G000100.1"/>
    <property type="gene ID" value="TraesCAD_scaffold_004980_01G000100"/>
</dbReference>
<dbReference type="EnsemblPlants" id="TraesCS3A02G229200.1">
    <property type="protein sequence ID" value="TraesCS3A02G229200.1"/>
    <property type="gene ID" value="TraesCS3A02G229200"/>
</dbReference>
<dbReference type="Gramene" id="TraesLAC3A03G01360610.1">
    <property type="protein sequence ID" value="TraesLAC3A03G01360610.1"/>
    <property type="gene ID" value="TraesLAC3A03G01360610"/>
</dbReference>